<dbReference type="KEGG" id="cmet:K6K41_22205"/>
<organism evidence="1 2">
    <name type="scientific">Chenggangzhangella methanolivorans</name>
    <dbReference type="NCBI Taxonomy" id="1437009"/>
    <lineage>
        <taxon>Bacteria</taxon>
        <taxon>Pseudomonadati</taxon>
        <taxon>Pseudomonadota</taxon>
        <taxon>Alphaproteobacteria</taxon>
        <taxon>Hyphomicrobiales</taxon>
        <taxon>Methylopilaceae</taxon>
        <taxon>Chenggangzhangella</taxon>
    </lineage>
</organism>
<protein>
    <submittedName>
        <fullName evidence="1">Uncharacterized protein</fullName>
    </submittedName>
</protein>
<name>A0A9E6ULW6_9HYPH</name>
<evidence type="ECO:0000313" key="1">
    <source>
        <dbReference type="EMBL" id="QZN99430.1"/>
    </source>
</evidence>
<reference evidence="1" key="1">
    <citation type="submission" date="2021-08" db="EMBL/GenBank/DDBJ databases">
        <authorList>
            <person name="Zhang H."/>
            <person name="Xu M."/>
            <person name="Yu Z."/>
            <person name="Yang L."/>
            <person name="Cai Y."/>
        </authorList>
    </citation>
    <scope>NUCLEOTIDE SEQUENCE</scope>
    <source>
        <strain evidence="1">CHL1</strain>
    </source>
</reference>
<dbReference type="Proteomes" id="UP000825701">
    <property type="component" value="Chromosome"/>
</dbReference>
<evidence type="ECO:0000313" key="2">
    <source>
        <dbReference type="Proteomes" id="UP000825701"/>
    </source>
</evidence>
<proteinExistence type="predicted"/>
<gene>
    <name evidence="1" type="ORF">K6K41_22205</name>
</gene>
<keyword evidence="2" id="KW-1185">Reference proteome</keyword>
<accession>A0A9E6ULW6</accession>
<dbReference type="EMBL" id="CP081869">
    <property type="protein sequence ID" value="QZN99430.1"/>
    <property type="molecule type" value="Genomic_DNA"/>
</dbReference>
<dbReference type="AlphaFoldDB" id="A0A9E6ULW6"/>
<dbReference type="RefSeq" id="WP_261402495.1">
    <property type="nucleotide sequence ID" value="NZ_CP081869.1"/>
</dbReference>
<sequence length="109" mass="11906">MTFAKGGVGELKIVRSDRDKISLELKVDGLPEGDGQLPFAAIRSMFVTPTNADTARTNWKTDAGLFNEPVMDFKAANATEVTFDRIELSKHNTSAPDVTFRSFGPGDKK</sequence>